<reference evidence="2" key="1">
    <citation type="submission" date="2023-04" db="EMBL/GenBank/DDBJ databases">
        <authorList>
            <person name="Vijverberg K."/>
            <person name="Xiong W."/>
            <person name="Schranz E."/>
        </authorList>
    </citation>
    <scope>NUCLEOTIDE SEQUENCE</scope>
</reference>
<dbReference type="PANTHER" id="PTHR35692">
    <property type="entry name" value="F26F24.11"/>
    <property type="match status" value="1"/>
</dbReference>
<dbReference type="PANTHER" id="PTHR35692:SF1">
    <property type="entry name" value="F26F24.11"/>
    <property type="match status" value="1"/>
</dbReference>
<name>A0AA35ZBC5_LACSI</name>
<gene>
    <name evidence="2" type="ORF">LSALG_LOCUS28456</name>
</gene>
<evidence type="ECO:0000256" key="1">
    <source>
        <dbReference type="SAM" id="MobiDB-lite"/>
    </source>
</evidence>
<dbReference type="Proteomes" id="UP001177003">
    <property type="component" value="Chromosome 6"/>
</dbReference>
<protein>
    <recommendedName>
        <fullName evidence="4">Hepatoma-derived growth factor-related protein 2-like</fullName>
    </recommendedName>
</protein>
<evidence type="ECO:0000313" key="2">
    <source>
        <dbReference type="EMBL" id="CAI9289201.1"/>
    </source>
</evidence>
<proteinExistence type="predicted"/>
<keyword evidence="3" id="KW-1185">Reference proteome</keyword>
<organism evidence="2 3">
    <name type="scientific">Lactuca saligna</name>
    <name type="common">Willowleaf lettuce</name>
    <dbReference type="NCBI Taxonomy" id="75948"/>
    <lineage>
        <taxon>Eukaryota</taxon>
        <taxon>Viridiplantae</taxon>
        <taxon>Streptophyta</taxon>
        <taxon>Embryophyta</taxon>
        <taxon>Tracheophyta</taxon>
        <taxon>Spermatophyta</taxon>
        <taxon>Magnoliopsida</taxon>
        <taxon>eudicotyledons</taxon>
        <taxon>Gunneridae</taxon>
        <taxon>Pentapetalae</taxon>
        <taxon>asterids</taxon>
        <taxon>campanulids</taxon>
        <taxon>Asterales</taxon>
        <taxon>Asteraceae</taxon>
        <taxon>Cichorioideae</taxon>
        <taxon>Cichorieae</taxon>
        <taxon>Lactucinae</taxon>
        <taxon>Lactuca</taxon>
    </lineage>
</organism>
<sequence>MADEFSFTDSDDERAVEDVLSQAMDHSVLEQIAAINCSSFSTSDNLPSNLETRFRKLKSLPPTTTITASATAGSRFPPSKSKSLGPRPGDDSNVEEPNRDFCSFVDLKQIPDAKKSPESSPSTENQEEHSDGNIDEKKGTKSNTKSNSKACKKERSKSKSRSDSWSLSSPESESETRSPPRRSIGCLWCSPKKEKSVLRKQGKENRLFSSSSSSSWGNDADFLKTFSVEEQKKIMKKAMKEEEKINREAEKIVKWAKQASARMMDVSGLDDELSDFEITITDTKKDYYILSIARFNNIH</sequence>
<feature type="compositionally biased region" description="Basic and acidic residues" evidence="1">
    <location>
        <begin position="126"/>
        <end position="139"/>
    </location>
</feature>
<feature type="region of interest" description="Disordered" evidence="1">
    <location>
        <begin position="56"/>
        <end position="185"/>
    </location>
</feature>
<evidence type="ECO:0000313" key="3">
    <source>
        <dbReference type="Proteomes" id="UP001177003"/>
    </source>
</evidence>
<feature type="compositionally biased region" description="Basic residues" evidence="1">
    <location>
        <begin position="150"/>
        <end position="159"/>
    </location>
</feature>
<accession>A0AA35ZBC5</accession>
<dbReference type="AlphaFoldDB" id="A0AA35ZBC5"/>
<evidence type="ECO:0008006" key="4">
    <source>
        <dbReference type="Google" id="ProtNLM"/>
    </source>
</evidence>
<dbReference type="EMBL" id="OX465082">
    <property type="protein sequence ID" value="CAI9289201.1"/>
    <property type="molecule type" value="Genomic_DNA"/>
</dbReference>
<feature type="compositionally biased region" description="Low complexity" evidence="1">
    <location>
        <begin position="63"/>
        <end position="72"/>
    </location>
</feature>